<feature type="transmembrane region" description="Helical" evidence="1">
    <location>
        <begin position="31"/>
        <end position="53"/>
    </location>
</feature>
<dbReference type="AlphaFoldDB" id="A0A401RFE3"/>
<evidence type="ECO:0000313" key="2">
    <source>
        <dbReference type="EMBL" id="GCC16847.1"/>
    </source>
</evidence>
<keyword evidence="3" id="KW-1185">Reference proteome</keyword>
<name>A0A401RFE3_CHIPU</name>
<evidence type="ECO:0008006" key="4">
    <source>
        <dbReference type="Google" id="ProtNLM"/>
    </source>
</evidence>
<organism evidence="2 3">
    <name type="scientific">Chiloscyllium punctatum</name>
    <name type="common">Brownbanded bambooshark</name>
    <name type="synonym">Hemiscyllium punctatum</name>
    <dbReference type="NCBI Taxonomy" id="137246"/>
    <lineage>
        <taxon>Eukaryota</taxon>
        <taxon>Metazoa</taxon>
        <taxon>Chordata</taxon>
        <taxon>Craniata</taxon>
        <taxon>Vertebrata</taxon>
        <taxon>Chondrichthyes</taxon>
        <taxon>Elasmobranchii</taxon>
        <taxon>Galeomorphii</taxon>
        <taxon>Galeoidea</taxon>
        <taxon>Orectolobiformes</taxon>
        <taxon>Hemiscylliidae</taxon>
        <taxon>Chiloscyllium</taxon>
    </lineage>
</organism>
<reference evidence="2 3" key="1">
    <citation type="journal article" date="2018" name="Nat. Ecol. Evol.">
        <title>Shark genomes provide insights into elasmobranch evolution and the origin of vertebrates.</title>
        <authorList>
            <person name="Hara Y"/>
            <person name="Yamaguchi K"/>
            <person name="Onimaru K"/>
            <person name="Kadota M"/>
            <person name="Koyanagi M"/>
            <person name="Keeley SD"/>
            <person name="Tatsumi K"/>
            <person name="Tanaka K"/>
            <person name="Motone F"/>
            <person name="Kageyama Y"/>
            <person name="Nozu R"/>
            <person name="Adachi N"/>
            <person name="Nishimura O"/>
            <person name="Nakagawa R"/>
            <person name="Tanegashima C"/>
            <person name="Kiyatake I"/>
            <person name="Matsumoto R"/>
            <person name="Murakumo K"/>
            <person name="Nishida K"/>
            <person name="Terakita A"/>
            <person name="Kuratani S"/>
            <person name="Sato K"/>
            <person name="Hyodo S Kuraku.S."/>
        </authorList>
    </citation>
    <scope>NUCLEOTIDE SEQUENCE [LARGE SCALE GENOMIC DNA]</scope>
</reference>
<protein>
    <recommendedName>
        <fullName evidence="4">Transmembrane protein 60</fullName>
    </recommendedName>
</protein>
<evidence type="ECO:0000313" key="3">
    <source>
        <dbReference type="Proteomes" id="UP000287033"/>
    </source>
</evidence>
<dbReference type="Proteomes" id="UP000287033">
    <property type="component" value="Unassembled WGS sequence"/>
</dbReference>
<keyword evidence="1" id="KW-0472">Membrane</keyword>
<dbReference type="EMBL" id="BEZZ01006622">
    <property type="protein sequence ID" value="GCC16847.1"/>
    <property type="molecule type" value="Genomic_DNA"/>
</dbReference>
<keyword evidence="1" id="KW-1133">Transmembrane helix</keyword>
<feature type="transmembrane region" description="Helical" evidence="1">
    <location>
        <begin position="74"/>
        <end position="92"/>
    </location>
</feature>
<dbReference type="InterPro" id="IPR019396">
    <property type="entry name" value="TM_Fragile-X-F-assoc"/>
</dbReference>
<gene>
    <name evidence="2" type="ORF">chiPu_0022241</name>
</gene>
<dbReference type="PANTHER" id="PTHR13568:SF4">
    <property type="entry name" value="TRANSMEMBRANE PROTEIN 60"/>
    <property type="match status" value="1"/>
</dbReference>
<sequence>MSLAQRVLLTWLFTLLFLIILVLKLDETLAWSWFLVFIPLWIFDAVLLVMLAVRLAGRCKAGYDRHSGHVRRKVWYLCATLLKLAFLLALCARLERLAALRLSWILAPLWVLLCGVVGDLGYSTFAVRA</sequence>
<dbReference type="OMA" id="RTHWNWF"/>
<dbReference type="Pfam" id="PF10269">
    <property type="entry name" value="Tmemb_185A"/>
    <property type="match status" value="1"/>
</dbReference>
<evidence type="ECO:0000256" key="1">
    <source>
        <dbReference type="SAM" id="Phobius"/>
    </source>
</evidence>
<feature type="transmembrane region" description="Helical" evidence="1">
    <location>
        <begin position="104"/>
        <end position="127"/>
    </location>
</feature>
<dbReference type="STRING" id="137246.A0A401RFE3"/>
<accession>A0A401RFE3</accession>
<feature type="transmembrane region" description="Helical" evidence="1">
    <location>
        <begin position="7"/>
        <end position="25"/>
    </location>
</feature>
<proteinExistence type="predicted"/>
<keyword evidence="1" id="KW-0812">Transmembrane</keyword>
<dbReference type="PANTHER" id="PTHR13568">
    <property type="entry name" value="FAM11A, B PROTEIN"/>
    <property type="match status" value="1"/>
</dbReference>
<comment type="caution">
    <text evidence="2">The sequence shown here is derived from an EMBL/GenBank/DDBJ whole genome shotgun (WGS) entry which is preliminary data.</text>
</comment>